<dbReference type="PANTHER" id="PTHR36617:SF15">
    <property type="entry name" value="REVERSE TRANSCRIPTASE ZINC-BINDING DOMAIN-CONTAINING PROTEIN"/>
    <property type="match status" value="1"/>
</dbReference>
<accession>A0A0V0IIJ5</accession>
<dbReference type="AlphaFoldDB" id="A0A0V0IIJ5"/>
<evidence type="ECO:0000313" key="2">
    <source>
        <dbReference type="EMBL" id="JAP32450.1"/>
    </source>
</evidence>
<dbReference type="Pfam" id="PF13966">
    <property type="entry name" value="zf-RVT"/>
    <property type="match status" value="1"/>
</dbReference>
<sequence length="261" mass="30410">MHNKVKIEEHIHWTINSETCSFWWDNWLGVGPLAHFSNESNRFNNNTVVDFLIEGQWNLEMVIQQAPHSMVASILDTHIQYQQGIPDQAVWKLNSDGNFTCSSAWNELREKRNRSQFYAFIWHKNIPFKCSFLLWRALKGKLLTNEKISSFGNEPVTCFCYDRPGWDTIDHIFNTGHFATHVWRYFTRHTGIQTDHTPLIHLIMRWWSTKSHNEAHKLILQATQYSSAGMYGRTGARGNMEGSSLTSLELSIQFTRTTTSL</sequence>
<dbReference type="InterPro" id="IPR026960">
    <property type="entry name" value="RVT-Znf"/>
</dbReference>
<dbReference type="InterPro" id="IPR036691">
    <property type="entry name" value="Endo/exonu/phosph_ase_sf"/>
</dbReference>
<proteinExistence type="predicted"/>
<organism evidence="2">
    <name type="scientific">Solanum chacoense</name>
    <name type="common">Chaco potato</name>
    <dbReference type="NCBI Taxonomy" id="4108"/>
    <lineage>
        <taxon>Eukaryota</taxon>
        <taxon>Viridiplantae</taxon>
        <taxon>Streptophyta</taxon>
        <taxon>Embryophyta</taxon>
        <taxon>Tracheophyta</taxon>
        <taxon>Spermatophyta</taxon>
        <taxon>Magnoliopsida</taxon>
        <taxon>eudicotyledons</taxon>
        <taxon>Gunneridae</taxon>
        <taxon>Pentapetalae</taxon>
        <taxon>asterids</taxon>
        <taxon>lamiids</taxon>
        <taxon>Solanales</taxon>
        <taxon>Solanaceae</taxon>
        <taxon>Solanoideae</taxon>
        <taxon>Solaneae</taxon>
        <taxon>Solanum</taxon>
    </lineage>
</organism>
<feature type="domain" description="Reverse transcriptase zinc-binding" evidence="1">
    <location>
        <begin position="99"/>
        <end position="183"/>
    </location>
</feature>
<dbReference type="EMBL" id="GEDG01006018">
    <property type="protein sequence ID" value="JAP32450.1"/>
    <property type="molecule type" value="Transcribed_RNA"/>
</dbReference>
<dbReference type="SUPFAM" id="SSF56219">
    <property type="entry name" value="DNase I-like"/>
    <property type="match status" value="1"/>
</dbReference>
<name>A0A0V0IIJ5_SOLCH</name>
<dbReference type="PANTHER" id="PTHR36617">
    <property type="entry name" value="PROTEIN, PUTATIVE-RELATED"/>
    <property type="match status" value="1"/>
</dbReference>
<protein>
    <submittedName>
        <fullName evidence="2">Putative ovule protein</fullName>
    </submittedName>
</protein>
<evidence type="ECO:0000259" key="1">
    <source>
        <dbReference type="Pfam" id="PF13966"/>
    </source>
</evidence>
<reference evidence="2" key="1">
    <citation type="submission" date="2015-12" db="EMBL/GenBank/DDBJ databases">
        <title>Gene expression during late stages of embryo sac development: a critical building block for successful pollen-pistil interactions.</title>
        <authorList>
            <person name="Liu Y."/>
            <person name="Joly V."/>
            <person name="Sabar M."/>
            <person name="Matton D.P."/>
        </authorList>
    </citation>
    <scope>NUCLEOTIDE SEQUENCE</scope>
</reference>